<proteinExistence type="predicted"/>
<feature type="transmembrane region" description="Helical" evidence="1">
    <location>
        <begin position="22"/>
        <end position="40"/>
    </location>
</feature>
<dbReference type="GO" id="GO:0016020">
    <property type="term" value="C:membrane"/>
    <property type="evidence" value="ECO:0007669"/>
    <property type="project" value="InterPro"/>
</dbReference>
<sequence>MTDTKNCAAVESTVIRTKAAKTAFLCLMIHDAILMIFHPLLSLSDLHYIIILNTVLGIQQTVVYKMYIPQHFLKLCWLTL</sequence>
<dbReference type="InterPro" id="IPR009887">
    <property type="entry name" value="ANKH"/>
</dbReference>
<keyword evidence="1" id="KW-0472">Membrane</keyword>
<dbReference type="Proteomes" id="UP000322267">
    <property type="component" value="Unassembled WGS sequence"/>
</dbReference>
<dbReference type="AlphaFoldDB" id="A0A5D4NSW5"/>
<protein>
    <submittedName>
        <fullName evidence="2">Uncharacterized protein</fullName>
    </submittedName>
</protein>
<dbReference type="EMBL" id="VTEI01000004">
    <property type="protein sequence ID" value="TYS17030.1"/>
    <property type="molecule type" value="Genomic_DNA"/>
</dbReference>
<accession>A0A5D4NSW5</accession>
<evidence type="ECO:0000313" key="3">
    <source>
        <dbReference type="Proteomes" id="UP000322267"/>
    </source>
</evidence>
<keyword evidence="1" id="KW-0812">Transmembrane</keyword>
<evidence type="ECO:0000313" key="2">
    <source>
        <dbReference type="EMBL" id="TYS17030.1"/>
    </source>
</evidence>
<gene>
    <name evidence="2" type="ORF">FZC78_10400</name>
</gene>
<dbReference type="Pfam" id="PF07260">
    <property type="entry name" value="ANKH"/>
    <property type="match status" value="1"/>
</dbReference>
<dbReference type="GO" id="GO:0005315">
    <property type="term" value="F:phosphate transmembrane transporter activity"/>
    <property type="evidence" value="ECO:0007669"/>
    <property type="project" value="InterPro"/>
</dbReference>
<name>A0A5D4NSW5_9BACI</name>
<reference evidence="2 3" key="1">
    <citation type="submission" date="2019-08" db="EMBL/GenBank/DDBJ databases">
        <title>Bacillus genomes from the desert of Cuatro Cienegas, Coahuila.</title>
        <authorList>
            <person name="Olmedo-Alvarez G."/>
        </authorList>
    </citation>
    <scope>NUCLEOTIDE SEQUENCE [LARGE SCALE GENOMIC DNA]</scope>
    <source>
        <strain evidence="2 3">CH34_1T</strain>
    </source>
</reference>
<dbReference type="GO" id="GO:0035435">
    <property type="term" value="P:phosphate ion transmembrane transport"/>
    <property type="evidence" value="ECO:0007669"/>
    <property type="project" value="InterPro"/>
</dbReference>
<feature type="transmembrane region" description="Helical" evidence="1">
    <location>
        <begin position="46"/>
        <end position="64"/>
    </location>
</feature>
<evidence type="ECO:0000256" key="1">
    <source>
        <dbReference type="SAM" id="Phobius"/>
    </source>
</evidence>
<organism evidence="2 3">
    <name type="scientific">Rossellomorea vietnamensis</name>
    <dbReference type="NCBI Taxonomy" id="218284"/>
    <lineage>
        <taxon>Bacteria</taxon>
        <taxon>Bacillati</taxon>
        <taxon>Bacillota</taxon>
        <taxon>Bacilli</taxon>
        <taxon>Bacillales</taxon>
        <taxon>Bacillaceae</taxon>
        <taxon>Rossellomorea</taxon>
    </lineage>
</organism>
<comment type="caution">
    <text evidence="2">The sequence shown here is derived from an EMBL/GenBank/DDBJ whole genome shotgun (WGS) entry which is preliminary data.</text>
</comment>
<keyword evidence="1" id="KW-1133">Transmembrane helix</keyword>